<dbReference type="InterPro" id="IPR036412">
    <property type="entry name" value="HAD-like_sf"/>
</dbReference>
<dbReference type="SFLD" id="SFLDG01129">
    <property type="entry name" value="C1.5:_HAD__Beta-PGM__Phosphata"/>
    <property type="match status" value="1"/>
</dbReference>
<evidence type="ECO:0000313" key="1">
    <source>
        <dbReference type="EMBL" id="PXW88080.1"/>
    </source>
</evidence>
<name>A0A2V3W2F0_9BACI</name>
<accession>A0A2V3W2F0</accession>
<keyword evidence="1" id="KW-0378">Hydrolase</keyword>
<dbReference type="InterPro" id="IPR023214">
    <property type="entry name" value="HAD_sf"/>
</dbReference>
<dbReference type="PRINTS" id="PR00413">
    <property type="entry name" value="HADHALOGNASE"/>
</dbReference>
<dbReference type="Proteomes" id="UP000247978">
    <property type="component" value="Unassembled WGS sequence"/>
</dbReference>
<organism evidence="1 2">
    <name type="scientific">Pseudogracilibacillus auburnensis</name>
    <dbReference type="NCBI Taxonomy" id="1494959"/>
    <lineage>
        <taxon>Bacteria</taxon>
        <taxon>Bacillati</taxon>
        <taxon>Bacillota</taxon>
        <taxon>Bacilli</taxon>
        <taxon>Bacillales</taxon>
        <taxon>Bacillaceae</taxon>
        <taxon>Pseudogracilibacillus</taxon>
    </lineage>
</organism>
<dbReference type="NCBIfam" id="TIGR01509">
    <property type="entry name" value="HAD-SF-IA-v3"/>
    <property type="match status" value="1"/>
</dbReference>
<dbReference type="AlphaFoldDB" id="A0A2V3W2F0"/>
<dbReference type="PANTHER" id="PTHR18901">
    <property type="entry name" value="2-DEOXYGLUCOSE-6-PHOSPHATE PHOSPHATASE 2"/>
    <property type="match status" value="1"/>
</dbReference>
<dbReference type="Pfam" id="PF13419">
    <property type="entry name" value="HAD_2"/>
    <property type="match status" value="1"/>
</dbReference>
<dbReference type="OrthoDB" id="9797743at2"/>
<dbReference type="RefSeq" id="WP_158525556.1">
    <property type="nucleotide sequence ID" value="NZ_JBHUHB010000001.1"/>
</dbReference>
<dbReference type="SUPFAM" id="SSF56784">
    <property type="entry name" value="HAD-like"/>
    <property type="match status" value="1"/>
</dbReference>
<dbReference type="SFLD" id="SFLDS00003">
    <property type="entry name" value="Haloacid_Dehalogenase"/>
    <property type="match status" value="1"/>
</dbReference>
<dbReference type="Gene3D" id="3.40.50.1000">
    <property type="entry name" value="HAD superfamily/HAD-like"/>
    <property type="match status" value="1"/>
</dbReference>
<sequence>MIKALVFDLDGTIIDTEEITFESYKQAFQYYDFELTLDVWEKWVGAVGTPQKVCKYVAEQTGKEIDFQKIQQLQDEVFSQLITDKEPLPGVIDMLEAGKKADLKIGLATNSGSKWANHFLTMLKIKDYFDNVYTFDHIKQPKPDPEIYVKSIQHFNVAPREAIAFEDSVVGSIAAKRAELHTIVVPSKLTKKATFDHADLKIDSMAKLDLPTLINELSSKVVYESIS</sequence>
<dbReference type="SFLD" id="SFLDG01135">
    <property type="entry name" value="C1.5.6:_HAD__Beta-PGM__Phospha"/>
    <property type="match status" value="1"/>
</dbReference>
<protein>
    <submittedName>
        <fullName evidence="1">Putative hydrolase of the HAD superfamily</fullName>
    </submittedName>
</protein>
<dbReference type="GO" id="GO:0016787">
    <property type="term" value="F:hydrolase activity"/>
    <property type="evidence" value="ECO:0007669"/>
    <property type="project" value="UniProtKB-KW"/>
</dbReference>
<dbReference type="InterPro" id="IPR023198">
    <property type="entry name" value="PGP-like_dom2"/>
</dbReference>
<dbReference type="PANTHER" id="PTHR18901:SF38">
    <property type="entry name" value="PSEUDOURIDINE-5'-PHOSPHATASE"/>
    <property type="match status" value="1"/>
</dbReference>
<gene>
    <name evidence="1" type="ORF">DFR56_104233</name>
</gene>
<evidence type="ECO:0000313" key="2">
    <source>
        <dbReference type="Proteomes" id="UP000247978"/>
    </source>
</evidence>
<dbReference type="EMBL" id="QJJQ01000004">
    <property type="protein sequence ID" value="PXW88080.1"/>
    <property type="molecule type" value="Genomic_DNA"/>
</dbReference>
<dbReference type="Gene3D" id="1.10.150.240">
    <property type="entry name" value="Putative phosphatase, domain 2"/>
    <property type="match status" value="1"/>
</dbReference>
<dbReference type="InterPro" id="IPR006439">
    <property type="entry name" value="HAD-SF_hydro_IA"/>
</dbReference>
<proteinExistence type="predicted"/>
<comment type="caution">
    <text evidence="1">The sequence shown here is derived from an EMBL/GenBank/DDBJ whole genome shotgun (WGS) entry which is preliminary data.</text>
</comment>
<keyword evidence="2" id="KW-1185">Reference proteome</keyword>
<reference evidence="1 2" key="1">
    <citation type="submission" date="2018-05" db="EMBL/GenBank/DDBJ databases">
        <title>Genomic Encyclopedia of Type Strains, Phase IV (KMG-IV): sequencing the most valuable type-strain genomes for metagenomic binning, comparative biology and taxonomic classification.</title>
        <authorList>
            <person name="Goeker M."/>
        </authorList>
    </citation>
    <scope>NUCLEOTIDE SEQUENCE [LARGE SCALE GENOMIC DNA]</scope>
    <source>
        <strain evidence="1 2">DSM 28556</strain>
    </source>
</reference>
<dbReference type="InterPro" id="IPR041492">
    <property type="entry name" value="HAD_2"/>
</dbReference>